<feature type="transmembrane region" description="Helical" evidence="2">
    <location>
        <begin position="27"/>
        <end position="45"/>
    </location>
</feature>
<feature type="domain" description="Solute-binding protein family 3/N-terminal" evidence="3">
    <location>
        <begin position="97"/>
        <end position="310"/>
    </location>
</feature>
<keyword evidence="4" id="KW-0614">Plasmid</keyword>
<name>A0AAD0WJ56_RALSL</name>
<sequence length="325" mass="35263">MPDRSDVLRSPSPRALRAVDVSHLRRAGVTLGIAVLAATLLWLGAPRWIGRIPHVPERLPASVQAWLARLQPEPDWATLPRGPVLEEARRNGELVVAVRAYARPALPGAPAAVEPDNFDADLASRLAQRLDVGVRLVGVGADGRLPVGTRADLVIAGAGAMPAWSHVPTPYTGGQGRLVVLRNTPYRTVADLHARSVCVGQGSPYTQGLVARRGALPQVYPSAIRAIRAFLAGECQALAEDEWTLARLLRLPEWRFYRTLDDGIVPDDTEAQIALRLDDPISAAYLDRAVRHWKTAGELAQAREHRAGDIAFEVGQLRDGLVCHN</sequence>
<dbReference type="RefSeq" id="WP_118870422.1">
    <property type="nucleotide sequence ID" value="NZ_CP022760.1"/>
</dbReference>
<evidence type="ECO:0000256" key="1">
    <source>
        <dbReference type="ARBA" id="ARBA00022729"/>
    </source>
</evidence>
<dbReference type="Gene3D" id="3.40.190.10">
    <property type="entry name" value="Periplasmic binding protein-like II"/>
    <property type="match status" value="2"/>
</dbReference>
<reference evidence="4 5" key="1">
    <citation type="submission" date="2017-08" db="EMBL/GenBank/DDBJ databases">
        <title>Genome sequences of Ralstonia solanacearum Species Complex (RSSC) isolated from Potato bacterial wilts in Korea.</title>
        <authorList>
            <person name="Cho H."/>
            <person name="Song E.-S."/>
            <person name="Lee Y.K."/>
            <person name="Lee S."/>
            <person name="Lee S.-W."/>
            <person name="Jo A."/>
            <person name="Kim J.-G."/>
            <person name="Hwang I."/>
        </authorList>
    </citation>
    <scope>NUCLEOTIDE SEQUENCE [LARGE SCALE GENOMIC DNA]</scope>
    <source>
        <strain evidence="4 5">T98</strain>
        <plasmid evidence="4 5">unnamed</plasmid>
    </source>
</reference>
<evidence type="ECO:0000313" key="5">
    <source>
        <dbReference type="Proteomes" id="UP000261758"/>
    </source>
</evidence>
<dbReference type="Proteomes" id="UP000261758">
    <property type="component" value="Plasmid unnamed"/>
</dbReference>
<keyword evidence="2" id="KW-1133">Transmembrane helix</keyword>
<evidence type="ECO:0000313" key="4">
    <source>
        <dbReference type="EMBL" id="AXV83942.1"/>
    </source>
</evidence>
<dbReference type="PANTHER" id="PTHR35936">
    <property type="entry name" value="MEMBRANE-BOUND LYTIC MUREIN TRANSGLYCOSYLASE F"/>
    <property type="match status" value="1"/>
</dbReference>
<organism evidence="4 5">
    <name type="scientific">Ralstonia solanacearum</name>
    <name type="common">Pseudomonas solanacearum</name>
    <dbReference type="NCBI Taxonomy" id="305"/>
    <lineage>
        <taxon>Bacteria</taxon>
        <taxon>Pseudomonadati</taxon>
        <taxon>Pseudomonadota</taxon>
        <taxon>Betaproteobacteria</taxon>
        <taxon>Burkholderiales</taxon>
        <taxon>Burkholderiaceae</taxon>
        <taxon>Ralstonia</taxon>
        <taxon>Ralstonia solanacearum species complex</taxon>
    </lineage>
</organism>
<proteinExistence type="predicted"/>
<protein>
    <submittedName>
        <fullName evidence="4">ABC transporter substrate-binding protein</fullName>
    </submittedName>
</protein>
<dbReference type="SUPFAM" id="SSF53850">
    <property type="entry name" value="Periplasmic binding protein-like II"/>
    <property type="match status" value="1"/>
</dbReference>
<accession>A0AAD0WJ56</accession>
<geneLocation type="plasmid" evidence="4 5">
    <name>unnamed</name>
</geneLocation>
<dbReference type="PANTHER" id="PTHR35936:SF17">
    <property type="entry name" value="ARGININE-BINDING EXTRACELLULAR PROTEIN ARTP"/>
    <property type="match status" value="1"/>
</dbReference>
<keyword evidence="2" id="KW-0472">Membrane</keyword>
<evidence type="ECO:0000256" key="2">
    <source>
        <dbReference type="SAM" id="Phobius"/>
    </source>
</evidence>
<keyword evidence="2" id="KW-0812">Transmembrane</keyword>
<gene>
    <name evidence="4" type="ORF">CJO77_20540</name>
</gene>
<dbReference type="InterPro" id="IPR001638">
    <property type="entry name" value="Solute-binding_3/MltF_N"/>
</dbReference>
<keyword evidence="1" id="KW-0732">Signal</keyword>
<dbReference type="SMART" id="SM00062">
    <property type="entry name" value="PBPb"/>
    <property type="match status" value="1"/>
</dbReference>
<evidence type="ECO:0000259" key="3">
    <source>
        <dbReference type="SMART" id="SM00062"/>
    </source>
</evidence>
<dbReference type="EMBL" id="CP022760">
    <property type="protein sequence ID" value="AXV83942.1"/>
    <property type="molecule type" value="Genomic_DNA"/>
</dbReference>
<dbReference type="AlphaFoldDB" id="A0AAD0WJ56"/>